<dbReference type="Gene3D" id="1.10.10.60">
    <property type="entry name" value="Homeodomain-like"/>
    <property type="match status" value="2"/>
</dbReference>
<dbReference type="SUPFAM" id="SSF46689">
    <property type="entry name" value="Homeodomain-like"/>
    <property type="match status" value="2"/>
</dbReference>
<dbReference type="SMART" id="SM00342">
    <property type="entry name" value="HTH_ARAC"/>
    <property type="match status" value="1"/>
</dbReference>
<evidence type="ECO:0000259" key="4">
    <source>
        <dbReference type="PROSITE" id="PS01124"/>
    </source>
</evidence>
<dbReference type="PROSITE" id="PS01124">
    <property type="entry name" value="HTH_ARAC_FAMILY_2"/>
    <property type="match status" value="1"/>
</dbReference>
<accession>A0ABZ2ZAE1</accession>
<evidence type="ECO:0000313" key="6">
    <source>
        <dbReference type="Proteomes" id="UP001449657"/>
    </source>
</evidence>
<evidence type="ECO:0000256" key="3">
    <source>
        <dbReference type="ARBA" id="ARBA00023163"/>
    </source>
</evidence>
<proteinExistence type="predicted"/>
<keyword evidence="1" id="KW-0805">Transcription regulation</keyword>
<evidence type="ECO:0000256" key="2">
    <source>
        <dbReference type="ARBA" id="ARBA00023125"/>
    </source>
</evidence>
<dbReference type="PANTHER" id="PTHR43280:SF2">
    <property type="entry name" value="HTH-TYPE TRANSCRIPTIONAL REGULATOR EXSA"/>
    <property type="match status" value="1"/>
</dbReference>
<dbReference type="InterPro" id="IPR018060">
    <property type="entry name" value="HTH_AraC"/>
</dbReference>
<keyword evidence="2" id="KW-0238">DNA-binding</keyword>
<keyword evidence="6" id="KW-1185">Reference proteome</keyword>
<dbReference type="InterPro" id="IPR009057">
    <property type="entry name" value="Homeodomain-like_sf"/>
</dbReference>
<dbReference type="Pfam" id="PF12833">
    <property type="entry name" value="HTH_18"/>
    <property type="match status" value="1"/>
</dbReference>
<protein>
    <submittedName>
        <fullName evidence="5">Helix-turn-helix domain-containing protein</fullName>
    </submittedName>
</protein>
<sequence length="179" mass="20922">MKRILDLNPNRTLGSTYDPRDYEKTDILKGFQDLNNLLRPSEFIEVSGLLLQLISRFMGAETFFMEERRAIPSKILDAIYFMQTNLRTNITVEKLAARASQHPDYFSRLFLKNTGERPLAFLQAKRIERVQLLLVTTDYPFYRIAEETGFESLSYLSRVFRKQTGQTLGAYRKQHEAVK</sequence>
<reference evidence="5 6" key="1">
    <citation type="submission" date="2024-03" db="EMBL/GenBank/DDBJ databases">
        <title>Chitinophaga caseinilytica sp. nov., a casein hydrolysing bacterium isolated from forest soil.</title>
        <authorList>
            <person name="Lee D.S."/>
            <person name="Han D.M."/>
            <person name="Baek J.H."/>
            <person name="Choi D.G."/>
            <person name="Jeon J.H."/>
            <person name="Jeon C.O."/>
        </authorList>
    </citation>
    <scope>NUCLEOTIDE SEQUENCE [LARGE SCALE GENOMIC DNA]</scope>
    <source>
        <strain evidence="5 6">KACC 19118</strain>
    </source>
</reference>
<dbReference type="PANTHER" id="PTHR43280">
    <property type="entry name" value="ARAC-FAMILY TRANSCRIPTIONAL REGULATOR"/>
    <property type="match status" value="1"/>
</dbReference>
<dbReference type="PROSITE" id="PS00041">
    <property type="entry name" value="HTH_ARAC_FAMILY_1"/>
    <property type="match status" value="1"/>
</dbReference>
<evidence type="ECO:0000313" key="5">
    <source>
        <dbReference type="EMBL" id="WZN49127.1"/>
    </source>
</evidence>
<keyword evidence="3" id="KW-0804">Transcription</keyword>
<dbReference type="EMBL" id="CP150096">
    <property type="protein sequence ID" value="WZN49127.1"/>
    <property type="molecule type" value="Genomic_DNA"/>
</dbReference>
<dbReference type="Proteomes" id="UP001449657">
    <property type="component" value="Chromosome"/>
</dbReference>
<organism evidence="5 6">
    <name type="scientific">Chitinophaga caseinilytica</name>
    <dbReference type="NCBI Taxonomy" id="2267521"/>
    <lineage>
        <taxon>Bacteria</taxon>
        <taxon>Pseudomonadati</taxon>
        <taxon>Bacteroidota</taxon>
        <taxon>Chitinophagia</taxon>
        <taxon>Chitinophagales</taxon>
        <taxon>Chitinophagaceae</taxon>
        <taxon>Chitinophaga</taxon>
    </lineage>
</organism>
<gene>
    <name evidence="5" type="ORF">WJU22_13200</name>
</gene>
<dbReference type="InterPro" id="IPR018062">
    <property type="entry name" value="HTH_AraC-typ_CS"/>
</dbReference>
<evidence type="ECO:0000256" key="1">
    <source>
        <dbReference type="ARBA" id="ARBA00023015"/>
    </source>
</evidence>
<name>A0ABZ2ZAE1_9BACT</name>
<feature type="domain" description="HTH araC/xylS-type" evidence="4">
    <location>
        <begin position="76"/>
        <end position="174"/>
    </location>
</feature>
<dbReference type="RefSeq" id="WP_341843702.1">
    <property type="nucleotide sequence ID" value="NZ_CP149792.1"/>
</dbReference>